<dbReference type="InterPro" id="IPR013783">
    <property type="entry name" value="Ig-like_fold"/>
</dbReference>
<protein>
    <submittedName>
        <fullName evidence="1">T9SS C-terminal target domain-containing protein</fullName>
    </submittedName>
</protein>
<dbReference type="EMBL" id="CP032157">
    <property type="protein sequence ID" value="AXY72739.1"/>
    <property type="molecule type" value="Genomic_DNA"/>
</dbReference>
<evidence type="ECO:0000313" key="1">
    <source>
        <dbReference type="EMBL" id="AXY72739.1"/>
    </source>
</evidence>
<evidence type="ECO:0000313" key="2">
    <source>
        <dbReference type="Proteomes" id="UP000263900"/>
    </source>
</evidence>
<dbReference type="AlphaFoldDB" id="A0A3B7MHU1"/>
<dbReference type="KEGG" id="pseg:D3H65_01580"/>
<keyword evidence="2" id="KW-1185">Reference proteome</keyword>
<proteinExistence type="predicted"/>
<dbReference type="Gene3D" id="2.60.40.10">
    <property type="entry name" value="Immunoglobulins"/>
    <property type="match status" value="1"/>
</dbReference>
<accession>A0A3B7MHU1</accession>
<organism evidence="1 2">
    <name type="scientific">Paraflavitalea soli</name>
    <dbReference type="NCBI Taxonomy" id="2315862"/>
    <lineage>
        <taxon>Bacteria</taxon>
        <taxon>Pseudomonadati</taxon>
        <taxon>Bacteroidota</taxon>
        <taxon>Chitinophagia</taxon>
        <taxon>Chitinophagales</taxon>
        <taxon>Chitinophagaceae</taxon>
        <taxon>Paraflavitalea</taxon>
    </lineage>
</organism>
<gene>
    <name evidence="1" type="ORF">D3H65_01580</name>
</gene>
<name>A0A3B7MHU1_9BACT</name>
<sequence length="357" mass="39228">MYKKKSMKNIITILLLLVLSLMAQSQGYEIRVVHKGGGILGVQMRMTAATAPTSADYITDIVFGLKWNSSSNAALTNTIATTYNLKKAGPRGAKGAYFYQAFYSDPIGFTFPETWTAGNWIELMSISISLASGTVSSFELCEAGFDITTTPNLGVNFTDFSPLVQGGAAQVALPVILSKFDATPRDTFIQLAWTTDAETNNKGFEVQRSQDGINFTPIGWVDGQGHSTTPTNYSFPDRQVMTGIKYYYRLRQVDLDGREAISLIKPAQLRDHWNSDIVLSPNPAIKLLHLQFRSADITGAVALKIFTAAGEKLIETNTTVRPGTGYDVPVGHLPQGTYYLVVYQADKIIFQKGFQKM</sequence>
<dbReference type="Proteomes" id="UP000263900">
    <property type="component" value="Chromosome"/>
</dbReference>
<dbReference type="OrthoDB" id="1524003at2"/>
<reference evidence="1 2" key="1">
    <citation type="submission" date="2018-09" db="EMBL/GenBank/DDBJ databases">
        <title>Genome sequencing of strain 6GH32-13.</title>
        <authorList>
            <person name="Weon H.-Y."/>
            <person name="Heo J."/>
            <person name="Kwon S.-W."/>
        </authorList>
    </citation>
    <scope>NUCLEOTIDE SEQUENCE [LARGE SCALE GENOMIC DNA]</scope>
    <source>
        <strain evidence="1 2">5GH32-13</strain>
    </source>
</reference>